<proteinExistence type="predicted"/>
<name>A0A926V9G7_9CYAN</name>
<dbReference type="EMBL" id="JACJPW010000001">
    <property type="protein sequence ID" value="MBD2179666.1"/>
    <property type="molecule type" value="Genomic_DNA"/>
</dbReference>
<keyword evidence="5" id="KW-1185">Reference proteome</keyword>
<evidence type="ECO:0000259" key="3">
    <source>
        <dbReference type="Pfam" id="PF13354"/>
    </source>
</evidence>
<feature type="compositionally biased region" description="Polar residues" evidence="1">
    <location>
        <begin position="59"/>
        <end position="80"/>
    </location>
</feature>
<dbReference type="AlphaFoldDB" id="A0A926V9G7"/>
<keyword evidence="4" id="KW-0378">Hydrolase</keyword>
<dbReference type="Proteomes" id="UP000641646">
    <property type="component" value="Unassembled WGS sequence"/>
</dbReference>
<dbReference type="InterPro" id="IPR000871">
    <property type="entry name" value="Beta-lactam_class-A"/>
</dbReference>
<dbReference type="GO" id="GO:0046677">
    <property type="term" value="P:response to antibiotic"/>
    <property type="evidence" value="ECO:0007669"/>
    <property type="project" value="InterPro"/>
</dbReference>
<dbReference type="GO" id="GO:0008800">
    <property type="term" value="F:beta-lactamase activity"/>
    <property type="evidence" value="ECO:0007669"/>
    <property type="project" value="InterPro"/>
</dbReference>
<dbReference type="GO" id="GO:0030655">
    <property type="term" value="P:beta-lactam antibiotic catabolic process"/>
    <property type="evidence" value="ECO:0007669"/>
    <property type="project" value="InterPro"/>
</dbReference>
<feature type="compositionally biased region" description="Basic and acidic residues" evidence="1">
    <location>
        <begin position="30"/>
        <end position="46"/>
    </location>
</feature>
<gene>
    <name evidence="4" type="ORF">H6G03_00830</name>
</gene>
<dbReference type="InterPro" id="IPR012338">
    <property type="entry name" value="Beta-lactam/transpept-like"/>
</dbReference>
<feature type="region of interest" description="Disordered" evidence="1">
    <location>
        <begin position="1"/>
        <end position="80"/>
    </location>
</feature>
<evidence type="ECO:0000313" key="5">
    <source>
        <dbReference type="Proteomes" id="UP000641646"/>
    </source>
</evidence>
<dbReference type="SUPFAM" id="SSF56601">
    <property type="entry name" value="beta-lactamase/transpeptidase-like"/>
    <property type="match status" value="1"/>
</dbReference>
<reference evidence="4" key="1">
    <citation type="journal article" date="2015" name="ISME J.">
        <title>Draft Genome Sequence of Streptomyces incarnatus NRRL8089, which Produces the Nucleoside Antibiotic Sinefungin.</title>
        <authorList>
            <person name="Oshima K."/>
            <person name="Hattori M."/>
            <person name="Shimizu H."/>
            <person name="Fukuda K."/>
            <person name="Nemoto M."/>
            <person name="Inagaki K."/>
            <person name="Tamura T."/>
        </authorList>
    </citation>
    <scope>NUCLEOTIDE SEQUENCE</scope>
    <source>
        <strain evidence="4">FACHB-1375</strain>
    </source>
</reference>
<dbReference type="PANTHER" id="PTHR35333:SF4">
    <property type="entry name" value="SLR0121 PROTEIN"/>
    <property type="match status" value="1"/>
</dbReference>
<feature type="compositionally biased region" description="Polar residues" evidence="1">
    <location>
        <begin position="428"/>
        <end position="454"/>
    </location>
</feature>
<accession>A0A926V9G7</accession>
<dbReference type="Gene3D" id="3.40.710.10">
    <property type="entry name" value="DD-peptidase/beta-lactamase superfamily"/>
    <property type="match status" value="1"/>
</dbReference>
<dbReference type="Pfam" id="PF13354">
    <property type="entry name" value="Beta-lactamase2"/>
    <property type="match status" value="1"/>
</dbReference>
<keyword evidence="2" id="KW-0472">Membrane</keyword>
<comment type="caution">
    <text evidence="4">The sequence shown here is derived from an EMBL/GenBank/DDBJ whole genome shotgun (WGS) entry which is preliminary data.</text>
</comment>
<reference evidence="4" key="2">
    <citation type="submission" date="2020-08" db="EMBL/GenBank/DDBJ databases">
        <authorList>
            <person name="Chen M."/>
            <person name="Teng W."/>
            <person name="Zhao L."/>
            <person name="Hu C."/>
            <person name="Zhou Y."/>
            <person name="Han B."/>
            <person name="Song L."/>
            <person name="Shu W."/>
        </authorList>
    </citation>
    <scope>NUCLEOTIDE SEQUENCE</scope>
    <source>
        <strain evidence="4">FACHB-1375</strain>
    </source>
</reference>
<keyword evidence="2" id="KW-0812">Transmembrane</keyword>
<protein>
    <submittedName>
        <fullName evidence="4">Serine hydrolase</fullName>
    </submittedName>
</protein>
<evidence type="ECO:0000313" key="4">
    <source>
        <dbReference type="EMBL" id="MBD2179666.1"/>
    </source>
</evidence>
<evidence type="ECO:0000256" key="2">
    <source>
        <dbReference type="SAM" id="Phobius"/>
    </source>
</evidence>
<organism evidence="4 5">
    <name type="scientific">Aerosakkonema funiforme FACHB-1375</name>
    <dbReference type="NCBI Taxonomy" id="2949571"/>
    <lineage>
        <taxon>Bacteria</taxon>
        <taxon>Bacillati</taxon>
        <taxon>Cyanobacteriota</taxon>
        <taxon>Cyanophyceae</taxon>
        <taxon>Oscillatoriophycideae</taxon>
        <taxon>Aerosakkonematales</taxon>
        <taxon>Aerosakkonemataceae</taxon>
        <taxon>Aerosakkonema</taxon>
    </lineage>
</organism>
<sequence length="454" mass="49908">MQNDGSRRPPRKSLVALPPPQRQPKSPILKNDRRQESKKAGQERVRKSPQRLRSADSAIISSVHPSRNPVKSGSLPQQRRNFPSTLVYGTRLLILGIGLGVVVGTMLSIWNPVNRQPGGVSSTPNPSHNSNVVADISLKPASTLGDNLMTLRLTQEIPPLRNAIQSLMTEYSQLAPAIFILDLDTGTYLDWKATSPLAAASTIKVPILVAFFQDVDAGKIRLDEELTLREEDRADGSGKMQYKQPGTKFRALETATQMIINSDNSATNMLIARLGGSQVLNQRFREWGLTATEIRNKLPDIEGTNTTSAKELATLMARVNQGQLVSLRSRDRLLDIMRRTVNNSLLPRGLGKEATIAHKTGNIGSMLADVGLIDLPSGKRYIASVMVQRPRNDTRATQLINKISRVTYQYFSKPIPTPKLPIGDGSPPDTSIPSPVTPTNRLEETQSVNARNRD</sequence>
<dbReference type="InterPro" id="IPR045155">
    <property type="entry name" value="Beta-lactam_cat"/>
</dbReference>
<keyword evidence="2" id="KW-1133">Transmembrane helix</keyword>
<feature type="transmembrane region" description="Helical" evidence="2">
    <location>
        <begin position="86"/>
        <end position="110"/>
    </location>
</feature>
<feature type="domain" description="Beta-lactamase class A catalytic" evidence="3">
    <location>
        <begin position="178"/>
        <end position="387"/>
    </location>
</feature>
<dbReference type="PANTHER" id="PTHR35333">
    <property type="entry name" value="BETA-LACTAMASE"/>
    <property type="match status" value="1"/>
</dbReference>
<evidence type="ECO:0000256" key="1">
    <source>
        <dbReference type="SAM" id="MobiDB-lite"/>
    </source>
</evidence>
<feature type="region of interest" description="Disordered" evidence="1">
    <location>
        <begin position="417"/>
        <end position="454"/>
    </location>
</feature>